<dbReference type="Proteomes" id="UP001201812">
    <property type="component" value="Unassembled WGS sequence"/>
</dbReference>
<proteinExistence type="predicted"/>
<gene>
    <name evidence="1" type="ORF">DdX_16895</name>
</gene>
<comment type="caution">
    <text evidence="1">The sequence shown here is derived from an EMBL/GenBank/DDBJ whole genome shotgun (WGS) entry which is preliminary data.</text>
</comment>
<keyword evidence="2" id="KW-1185">Reference proteome</keyword>
<accession>A0AAD4MN95</accession>
<dbReference type="EMBL" id="JAKKPZ010000155">
    <property type="protein sequence ID" value="KAI1700135.1"/>
    <property type="molecule type" value="Genomic_DNA"/>
</dbReference>
<evidence type="ECO:0000313" key="2">
    <source>
        <dbReference type="Proteomes" id="UP001201812"/>
    </source>
</evidence>
<reference evidence="1" key="1">
    <citation type="submission" date="2022-01" db="EMBL/GenBank/DDBJ databases">
        <title>Genome Sequence Resource for Two Populations of Ditylenchus destructor, the Migratory Endoparasitic Phytonematode.</title>
        <authorList>
            <person name="Zhang H."/>
            <person name="Lin R."/>
            <person name="Xie B."/>
        </authorList>
    </citation>
    <scope>NUCLEOTIDE SEQUENCE</scope>
    <source>
        <strain evidence="1">BazhouSP</strain>
    </source>
</reference>
<evidence type="ECO:0000313" key="1">
    <source>
        <dbReference type="EMBL" id="KAI1700135.1"/>
    </source>
</evidence>
<sequence length="186" mass="21147">MFQKCILGEGGSKEKYEVTVFTENIVREPDEQKVGKGKDEEKLKITIDKNVPKQNNPYEVLVRELTAVGKVYHGKTIYEMRTASLKTFNPKKDIVITKTTTATAFHSESSRRIGANPIKTYVILGVKVPIYKLAKATATSEYEMTQLGNESILLRQPLDDFHNIWSKVQKLVDKKYKGLHKMILKG</sequence>
<organism evidence="1 2">
    <name type="scientific">Ditylenchus destructor</name>
    <dbReference type="NCBI Taxonomy" id="166010"/>
    <lineage>
        <taxon>Eukaryota</taxon>
        <taxon>Metazoa</taxon>
        <taxon>Ecdysozoa</taxon>
        <taxon>Nematoda</taxon>
        <taxon>Chromadorea</taxon>
        <taxon>Rhabditida</taxon>
        <taxon>Tylenchina</taxon>
        <taxon>Tylenchomorpha</taxon>
        <taxon>Sphaerularioidea</taxon>
        <taxon>Anguinidae</taxon>
        <taxon>Anguininae</taxon>
        <taxon>Ditylenchus</taxon>
    </lineage>
</organism>
<name>A0AAD4MN95_9BILA</name>
<dbReference type="AlphaFoldDB" id="A0AAD4MN95"/>
<protein>
    <submittedName>
        <fullName evidence="1">Uncharacterized protein</fullName>
    </submittedName>
</protein>